<proteinExistence type="predicted"/>
<evidence type="ECO:0000313" key="2">
    <source>
        <dbReference type="EMBL" id="GLQ12464.1"/>
    </source>
</evidence>
<organism evidence="2 3">
    <name type="scientific">Devosia yakushimensis</name>
    <dbReference type="NCBI Taxonomy" id="470028"/>
    <lineage>
        <taxon>Bacteria</taxon>
        <taxon>Pseudomonadati</taxon>
        <taxon>Pseudomonadota</taxon>
        <taxon>Alphaproteobacteria</taxon>
        <taxon>Hyphomicrobiales</taxon>
        <taxon>Devosiaceae</taxon>
        <taxon>Devosia</taxon>
    </lineage>
</organism>
<evidence type="ECO:0000256" key="1">
    <source>
        <dbReference type="SAM" id="SignalP"/>
    </source>
</evidence>
<accession>A0ABQ5ULE6</accession>
<dbReference type="Proteomes" id="UP001161406">
    <property type="component" value="Unassembled WGS sequence"/>
</dbReference>
<keyword evidence="1" id="KW-0732">Signal</keyword>
<evidence type="ECO:0008006" key="4">
    <source>
        <dbReference type="Google" id="ProtNLM"/>
    </source>
</evidence>
<protein>
    <recommendedName>
        <fullName evidence="4">Lipoprotein</fullName>
    </recommendedName>
</protein>
<feature type="chain" id="PRO_5047442395" description="Lipoprotein" evidence="1">
    <location>
        <begin position="24"/>
        <end position="195"/>
    </location>
</feature>
<reference evidence="2" key="2">
    <citation type="submission" date="2023-01" db="EMBL/GenBank/DDBJ databases">
        <title>Draft genome sequence of Devosia yakushimensis strain NBRC 103855.</title>
        <authorList>
            <person name="Sun Q."/>
            <person name="Mori K."/>
        </authorList>
    </citation>
    <scope>NUCLEOTIDE SEQUENCE</scope>
    <source>
        <strain evidence="2">NBRC 103855</strain>
    </source>
</reference>
<name>A0ABQ5ULE6_9HYPH</name>
<gene>
    <name evidence="2" type="ORF">GCM10007913_43970</name>
</gene>
<reference evidence="2" key="1">
    <citation type="journal article" date="2014" name="Int. J. Syst. Evol. Microbiol.">
        <title>Complete genome of a new Firmicutes species belonging to the dominant human colonic microbiota ('Ruminococcus bicirculans') reveals two chromosomes and a selective capacity to utilize plant glucans.</title>
        <authorList>
            <consortium name="NISC Comparative Sequencing Program"/>
            <person name="Wegmann U."/>
            <person name="Louis P."/>
            <person name="Goesmann A."/>
            <person name="Henrissat B."/>
            <person name="Duncan S.H."/>
            <person name="Flint H.J."/>
        </authorList>
    </citation>
    <scope>NUCLEOTIDE SEQUENCE</scope>
    <source>
        <strain evidence="2">NBRC 103855</strain>
    </source>
</reference>
<evidence type="ECO:0000313" key="3">
    <source>
        <dbReference type="Proteomes" id="UP001161406"/>
    </source>
</evidence>
<sequence>MALNMLCKLAALTGLALMLTGCVDIELDVALTSPETARASLTQTMSGDFYAMLKMNAPPKDNQFCSKGEFTETDDGGAICTITQEGRFAGLDLGEYETPVHFRSAGPGLVRISVPTAPIRAELDMGEDVDEETRQMLDSILAKRAITLRFSGLAIAETNMELTPDGAAEIVIPFSDLLDSKRQFPVEYYAVVRAP</sequence>
<dbReference type="RefSeq" id="WP_284394463.1">
    <property type="nucleotide sequence ID" value="NZ_BSNG01000004.1"/>
</dbReference>
<keyword evidence="3" id="KW-1185">Reference proteome</keyword>
<dbReference type="EMBL" id="BSNG01000004">
    <property type="protein sequence ID" value="GLQ12464.1"/>
    <property type="molecule type" value="Genomic_DNA"/>
</dbReference>
<feature type="signal peptide" evidence="1">
    <location>
        <begin position="1"/>
        <end position="23"/>
    </location>
</feature>
<comment type="caution">
    <text evidence="2">The sequence shown here is derived from an EMBL/GenBank/DDBJ whole genome shotgun (WGS) entry which is preliminary data.</text>
</comment>